<reference evidence="2" key="1">
    <citation type="submission" date="2020-02" db="EMBL/GenBank/DDBJ databases">
        <authorList>
            <person name="Meier V. D."/>
        </authorList>
    </citation>
    <scope>NUCLEOTIDE SEQUENCE</scope>
    <source>
        <strain evidence="2">AVDCRST_MAG93</strain>
    </source>
</reference>
<proteinExistence type="predicted"/>
<evidence type="ECO:0000313" key="2">
    <source>
        <dbReference type="EMBL" id="CAA9381828.1"/>
    </source>
</evidence>
<feature type="domain" description="Glycosyl-hydrolase family 116 N-terminal" evidence="1">
    <location>
        <begin position="1"/>
        <end position="315"/>
    </location>
</feature>
<protein>
    <recommendedName>
        <fullName evidence="1">Glycosyl-hydrolase family 116 N-terminal domain-containing protein</fullName>
    </recommendedName>
</protein>
<dbReference type="InterPro" id="IPR024462">
    <property type="entry name" value="GH116_N"/>
</dbReference>
<sequence length="408" mass="45240">LGGVGTGNVSLGARGDLRDWEIFNHPDKGMTLPNTFFAIRTQAEGETAITKVLEGPIQPPHTLSHGYHPATNAGLPRMQSSAFHGEYPLAAIRFEDPDLPVQVSLEAWTPFVPLDPEESGIPCAIFAYTITNTTDRPVALSLVGSLTNPVGGVGRDRFGNLGAGGAGKNRNEFRDESALRGLFMQSEQLQPNERDYGDVSLTTTHPDVTYKRAWLRGGWYDYLREFWNDFSADGKLDDLGYDTPSEPGKTDTGSLALNDTLEPGASTTYRFVLTWSFPTRPRSWNKESEQLTRNHYARRFADSWAVATYLSEQLPRLEAETRRFHAALFGTTLPASIVDAVSANIVDVRSTTCFWLEDGGFYGYEGCFDDAGCCDGTCTHVWSYAQTVAFLFPSLEREMRRIEFVVET</sequence>
<dbReference type="AlphaFoldDB" id="A0A6J4N9L7"/>
<dbReference type="PANTHER" id="PTHR12654">
    <property type="entry name" value="BILE ACID BETA-GLUCOSIDASE-RELATED"/>
    <property type="match status" value="1"/>
</dbReference>
<organism evidence="2">
    <name type="scientific">uncultured Chloroflexia bacterium</name>
    <dbReference type="NCBI Taxonomy" id="1672391"/>
    <lineage>
        <taxon>Bacteria</taxon>
        <taxon>Bacillati</taxon>
        <taxon>Chloroflexota</taxon>
        <taxon>Chloroflexia</taxon>
        <taxon>environmental samples</taxon>
    </lineage>
</organism>
<dbReference type="InterPro" id="IPR052566">
    <property type="entry name" value="Non-lysos_glucosylceramidase"/>
</dbReference>
<feature type="non-terminal residue" evidence="2">
    <location>
        <position position="408"/>
    </location>
</feature>
<evidence type="ECO:0000259" key="1">
    <source>
        <dbReference type="Pfam" id="PF12215"/>
    </source>
</evidence>
<gene>
    <name evidence="2" type="ORF">AVDCRST_MAG93-9229</name>
</gene>
<dbReference type="GO" id="GO:0008422">
    <property type="term" value="F:beta-glucosidase activity"/>
    <property type="evidence" value="ECO:0007669"/>
    <property type="project" value="TreeGrafter"/>
</dbReference>
<accession>A0A6J4N9L7</accession>
<dbReference type="EMBL" id="CADCTR010003094">
    <property type="protein sequence ID" value="CAA9381828.1"/>
    <property type="molecule type" value="Genomic_DNA"/>
</dbReference>
<dbReference type="Pfam" id="PF12215">
    <property type="entry name" value="Glyco_hydr_116N"/>
    <property type="match status" value="1"/>
</dbReference>
<name>A0A6J4N9L7_9CHLR</name>
<feature type="non-terminal residue" evidence="2">
    <location>
        <position position="1"/>
    </location>
</feature>
<dbReference type="PANTHER" id="PTHR12654:SF4">
    <property type="entry name" value="PB1 DOMAIN-CONTAINING PROTEIN"/>
    <property type="match status" value="1"/>
</dbReference>